<dbReference type="OrthoDB" id="5350595at2759"/>
<feature type="region of interest" description="Disordered" evidence="2">
    <location>
        <begin position="902"/>
        <end position="971"/>
    </location>
</feature>
<feature type="region of interest" description="Disordered" evidence="2">
    <location>
        <begin position="818"/>
        <end position="856"/>
    </location>
</feature>
<dbReference type="PANTHER" id="PTHR21705">
    <property type="entry name" value="RAI16 PROTEIN-RELATED"/>
    <property type="match status" value="1"/>
</dbReference>
<comment type="similarity">
    <text evidence="1">Belongs to the FHIP family.</text>
</comment>
<feature type="domain" description="FHF complex subunit HOOK-interacting protein C-terminal" evidence="3">
    <location>
        <begin position="726"/>
        <end position="816"/>
    </location>
</feature>
<protein>
    <recommendedName>
        <fullName evidence="3">FHF complex subunit HOOK-interacting protein C-terminal domain-containing protein</fullName>
    </recommendedName>
</protein>
<dbReference type="SUPFAM" id="SSF48371">
    <property type="entry name" value="ARM repeat"/>
    <property type="match status" value="1"/>
</dbReference>
<keyword evidence="5" id="KW-1185">Reference proteome</keyword>
<feature type="compositionally biased region" description="Acidic residues" evidence="2">
    <location>
        <begin position="207"/>
        <end position="221"/>
    </location>
</feature>
<proteinExistence type="inferred from homology"/>
<feature type="compositionally biased region" description="Polar residues" evidence="2">
    <location>
        <begin position="835"/>
        <end position="845"/>
    </location>
</feature>
<reference evidence="4 5" key="1">
    <citation type="journal article" date="2016" name="Mol. Biol. Evol.">
        <title>Comparative Genomics of Early-Diverging Mushroom-Forming Fungi Provides Insights into the Origins of Lignocellulose Decay Capabilities.</title>
        <authorList>
            <person name="Nagy L.G."/>
            <person name="Riley R."/>
            <person name="Tritt A."/>
            <person name="Adam C."/>
            <person name="Daum C."/>
            <person name="Floudas D."/>
            <person name="Sun H."/>
            <person name="Yadav J.S."/>
            <person name="Pangilinan J."/>
            <person name="Larsson K.H."/>
            <person name="Matsuura K."/>
            <person name="Barry K."/>
            <person name="Labutti K."/>
            <person name="Kuo R."/>
            <person name="Ohm R.A."/>
            <person name="Bhattacharya S.S."/>
            <person name="Shirouzu T."/>
            <person name="Yoshinaga Y."/>
            <person name="Martin F.M."/>
            <person name="Grigoriev I.V."/>
            <person name="Hibbett D.S."/>
        </authorList>
    </citation>
    <scope>NUCLEOTIDE SEQUENCE [LARGE SCALE GENOMIC DNA]</scope>
    <source>
        <strain evidence="4 5">HHB12733</strain>
    </source>
</reference>
<dbReference type="Proteomes" id="UP000076842">
    <property type="component" value="Unassembled WGS sequence"/>
</dbReference>
<feature type="compositionally biased region" description="Low complexity" evidence="2">
    <location>
        <begin position="818"/>
        <end position="828"/>
    </location>
</feature>
<feature type="region of interest" description="Disordered" evidence="2">
    <location>
        <begin position="874"/>
        <end position="893"/>
    </location>
</feature>
<dbReference type="InterPro" id="IPR045669">
    <property type="entry name" value="FHIP_C"/>
</dbReference>
<gene>
    <name evidence="4" type="ORF">CALCODRAFT_447126</name>
</gene>
<name>A0A165J8F8_9BASI</name>
<feature type="region of interest" description="Disordered" evidence="2">
    <location>
        <begin position="207"/>
        <end position="226"/>
    </location>
</feature>
<evidence type="ECO:0000313" key="5">
    <source>
        <dbReference type="Proteomes" id="UP000076842"/>
    </source>
</evidence>
<dbReference type="PANTHER" id="PTHR21705:SF11">
    <property type="entry name" value="FHIP FAMILY PROTEIN CG3558"/>
    <property type="match status" value="1"/>
</dbReference>
<accession>A0A165J8F8</accession>
<evidence type="ECO:0000313" key="4">
    <source>
        <dbReference type="EMBL" id="KZT61510.1"/>
    </source>
</evidence>
<feature type="compositionally biased region" description="Basic and acidic residues" evidence="2">
    <location>
        <begin position="951"/>
        <end position="963"/>
    </location>
</feature>
<evidence type="ECO:0000259" key="3">
    <source>
        <dbReference type="Pfam" id="PF19314"/>
    </source>
</evidence>
<dbReference type="AlphaFoldDB" id="A0A165J8F8"/>
<organism evidence="4 5">
    <name type="scientific">Calocera cornea HHB12733</name>
    <dbReference type="NCBI Taxonomy" id="1353952"/>
    <lineage>
        <taxon>Eukaryota</taxon>
        <taxon>Fungi</taxon>
        <taxon>Dikarya</taxon>
        <taxon>Basidiomycota</taxon>
        <taxon>Agaricomycotina</taxon>
        <taxon>Dacrymycetes</taxon>
        <taxon>Dacrymycetales</taxon>
        <taxon>Dacrymycetaceae</taxon>
        <taxon>Calocera</taxon>
    </lineage>
</organism>
<sequence length="1002" mass="111051">MSYFTKVFRSTPKAEQSDPDADLASFTQSWQHVKETLHRPDERQLARGIGFTDIPAELRLLVNNLVLESSPDADTTGPCLEYTLKHDVLNTLVRLSSKDRPFGIKAEVVKAMLNLVVLMDEHFLVHSTVHKAVLRLLRSCVRDESQSFDGGTKAMGAASAARGRPIDYEEDLVDLMCALCSRIRLYPQLLLIFFHDKHVYHDLDEDETVQGDDGDEEDDPDLSFTSTQSGFTAVRRSISPTPSGTTITSAPTTSSFYRRPEYEFLVYNYLLRFVHREGKIGDSARTGLLFLMDVAMSAPERPSLSSTSSPPAVDPLTEVSLAFAEYILESDFADVLAAALGAVYSLLPSKLVVRREAGGSKDTSGTMMLGGMQASEDESDMDEELERARAFGMDVSTSPEFKARLAHFVKMVDFVQEVILRQTAPTDDLGSSSSSTLGQSIVKSILKFLRSSFLTNVLYPSILECSDEDGSAVAVITYLDAILNTVKDSQMSEIIINFLTSEDEDESVKEHSNVTTRRKKTRTAAKRQRTQSTAMTLLQLETNPRRKSTYYNSLGRFTVKDLLSSNLESKSQITANAALKLLNTLLTQHGLLALPRIFTLLPDSAGVTNGHFFDEDDLKTPRPGFSASQDDFFFPGFPGRSEDDLSTLRYVQRELDDSDLWQQLIARVDPAFASEVQRGRNTQYLQDAQDWLETQLMLTDPLLDPEANGDQSLSLPERRYRLSPTDPLLAQLLSVAQRFFSHSSDMNLSLTGVIHAIACSPQLSLADWLTYGSSSLGSAQPAMYTCLASLTAQLPKYRKQVPKFDEYLEQRRRGLLSSAQQDADALSSPVKLPASDTQSSVSSALSGPGTPAKKAPRYSGFVAYFSPSRARAASEAHSDAPIPARQESREANPLEKHYRETRAVHLTPLRGALPTQGPWSPARRRPQRVQEQDDPASGGAVAWGGEQESESASRPKTPEREREEEREETTTLSELLDNVVVLEEALKEIEAVVRMRRVMGID</sequence>
<evidence type="ECO:0000256" key="2">
    <source>
        <dbReference type="SAM" id="MobiDB-lite"/>
    </source>
</evidence>
<dbReference type="Pfam" id="PF10257">
    <property type="entry name" value="RAI16-like"/>
    <property type="match status" value="1"/>
</dbReference>
<feature type="non-terminal residue" evidence="4">
    <location>
        <position position="1002"/>
    </location>
</feature>
<dbReference type="InterPro" id="IPR019384">
    <property type="entry name" value="FHIP"/>
</dbReference>
<feature type="region of interest" description="Disordered" evidence="2">
    <location>
        <begin position="1"/>
        <end position="21"/>
    </location>
</feature>
<dbReference type="EMBL" id="KV423922">
    <property type="protein sequence ID" value="KZT61510.1"/>
    <property type="molecule type" value="Genomic_DNA"/>
</dbReference>
<dbReference type="Pfam" id="PF19314">
    <property type="entry name" value="DUF5917"/>
    <property type="match status" value="1"/>
</dbReference>
<evidence type="ECO:0000256" key="1">
    <source>
        <dbReference type="ARBA" id="ARBA00024336"/>
    </source>
</evidence>
<dbReference type="InParanoid" id="A0A165J8F8"/>
<dbReference type="InterPro" id="IPR016024">
    <property type="entry name" value="ARM-type_fold"/>
</dbReference>
<dbReference type="STRING" id="1353952.A0A165J8F8"/>